<keyword evidence="6 14" id="KW-0540">Nuclease</keyword>
<dbReference type="GeneID" id="11595213"/>
<dbReference type="InterPro" id="IPR013343">
    <property type="entry name" value="CRISPR-assoc_prot_Cas4"/>
</dbReference>
<dbReference type="Pfam" id="PF01930">
    <property type="entry name" value="Cas_Cas4"/>
    <property type="match status" value="1"/>
</dbReference>
<evidence type="ECO:0000256" key="13">
    <source>
        <dbReference type="ARBA" id="ARBA00023211"/>
    </source>
</evidence>
<dbReference type="GO" id="GO:0051607">
    <property type="term" value="P:defense response to virus"/>
    <property type="evidence" value="ECO:0007669"/>
    <property type="project" value="UniProtKB-KW"/>
</dbReference>
<dbReference type="PANTHER" id="PTHR36531:SF6">
    <property type="entry name" value="DNA REPLICATION ATP-DEPENDENT HELICASE_NUCLEASE DNA2"/>
    <property type="match status" value="1"/>
</dbReference>
<evidence type="ECO:0000256" key="11">
    <source>
        <dbReference type="ARBA" id="ARBA00023014"/>
    </source>
</evidence>
<keyword evidence="7 14" id="KW-0479">Metal-binding</keyword>
<keyword evidence="12 14" id="KW-0051">Antiviral defense</keyword>
<feature type="domain" description="DUF83" evidence="15">
    <location>
        <begin position="10"/>
        <end position="181"/>
    </location>
</feature>
<comment type="cofactor">
    <cofactor evidence="1">
        <name>Mn(2+)</name>
        <dbReference type="ChEBI" id="CHEBI:29035"/>
    </cofactor>
</comment>
<comment type="function">
    <text evidence="14">CRISPR (clustered regularly interspaced short palindromic repeat) is an adaptive immune system that provides protection against mobile genetic elements (viruses, transposable elements and conjugative plasmids). CRISPR clusters contain sequences complementary to antecedent mobile elements and target invading nucleic acids. CRISPR clusters are transcribed and processed into CRISPR RNA (crRNA).</text>
</comment>
<name>G7VBG5_9CREN</name>
<evidence type="ECO:0000256" key="2">
    <source>
        <dbReference type="ARBA" id="ARBA00001966"/>
    </source>
</evidence>
<comment type="cofactor">
    <cofactor evidence="14">
        <name>Mg(2+)</name>
        <dbReference type="ChEBI" id="CHEBI:18420"/>
    </cofactor>
    <cofactor evidence="14">
        <name>Mn(2+)</name>
        <dbReference type="ChEBI" id="CHEBI:29035"/>
    </cofactor>
    <text evidence="14">Mg(2+) or Mn(2+) required for ssDNA cleavage activity.</text>
</comment>
<evidence type="ECO:0000256" key="8">
    <source>
        <dbReference type="ARBA" id="ARBA00022801"/>
    </source>
</evidence>
<dbReference type="STRING" id="1104324.P186_0954"/>
<dbReference type="OrthoDB" id="26676at2157"/>
<keyword evidence="9 14" id="KW-0269">Exonuclease</keyword>
<dbReference type="Gene3D" id="3.90.320.10">
    <property type="match status" value="1"/>
</dbReference>
<dbReference type="RefSeq" id="WP_014288223.1">
    <property type="nucleotide sequence ID" value="NC_016645.1"/>
</dbReference>
<dbReference type="NCBIfam" id="TIGR00372">
    <property type="entry name" value="cas4"/>
    <property type="match status" value="1"/>
</dbReference>
<dbReference type="eggNOG" id="arCOG00786">
    <property type="taxonomic scope" value="Archaea"/>
</dbReference>
<keyword evidence="8 14" id="KW-0378">Hydrolase</keyword>
<evidence type="ECO:0000256" key="14">
    <source>
        <dbReference type="RuleBase" id="RU365022"/>
    </source>
</evidence>
<dbReference type="PANTHER" id="PTHR36531">
    <property type="entry name" value="CRISPR-ASSOCIATED EXONUCLEASE CAS4"/>
    <property type="match status" value="1"/>
</dbReference>
<evidence type="ECO:0000256" key="9">
    <source>
        <dbReference type="ARBA" id="ARBA00022839"/>
    </source>
</evidence>
<reference evidence="16 17" key="1">
    <citation type="journal article" date="2012" name="J. Bacteriol.">
        <title>Complete genome sequence of strain 1860, a crenarchaeon of the genus pyrobaculum able to grow with various electron acceptors.</title>
        <authorList>
            <person name="Mardanov A.V."/>
            <person name="Gumerov V.M."/>
            <person name="Slobodkina G.B."/>
            <person name="Beletsky A.V."/>
            <person name="Bonch-Osmolovskaya E.A."/>
            <person name="Ravin N.V."/>
            <person name="Skryabin K.G."/>
        </authorList>
    </citation>
    <scope>NUCLEOTIDE SEQUENCE [LARGE SCALE GENOMIC DNA]</scope>
    <source>
        <strain evidence="16 17">1860</strain>
    </source>
</reference>
<evidence type="ECO:0000313" key="16">
    <source>
        <dbReference type="EMBL" id="AET32395.1"/>
    </source>
</evidence>
<keyword evidence="13 14" id="KW-0464">Manganese</keyword>
<dbReference type="BioCyc" id="PSP1104324:GJSN-934-MONOMER"/>
<dbReference type="InterPro" id="IPR022765">
    <property type="entry name" value="Dna2/Cas4_DUF83"/>
</dbReference>
<evidence type="ECO:0000256" key="5">
    <source>
        <dbReference type="ARBA" id="ARBA00020049"/>
    </source>
</evidence>
<gene>
    <name evidence="16" type="ORF">P186_0954</name>
</gene>
<dbReference type="Proteomes" id="UP000005867">
    <property type="component" value="Chromosome"/>
</dbReference>
<dbReference type="EC" id="3.1.12.1" evidence="4 14"/>
<dbReference type="InterPro" id="IPR011604">
    <property type="entry name" value="PDDEXK-like_dom_sf"/>
</dbReference>
<evidence type="ECO:0000256" key="10">
    <source>
        <dbReference type="ARBA" id="ARBA00023004"/>
    </source>
</evidence>
<proteinExistence type="inferred from homology"/>
<dbReference type="InterPro" id="IPR051827">
    <property type="entry name" value="Cas4_exonuclease"/>
</dbReference>
<dbReference type="GO" id="GO:0046872">
    <property type="term" value="F:metal ion binding"/>
    <property type="evidence" value="ECO:0007669"/>
    <property type="project" value="UniProtKB-KW"/>
</dbReference>
<protein>
    <recommendedName>
        <fullName evidence="5 14">CRISPR-associated exonuclease Cas4</fullName>
        <ecNumber evidence="4 14">3.1.12.1</ecNumber>
    </recommendedName>
</protein>
<evidence type="ECO:0000256" key="12">
    <source>
        <dbReference type="ARBA" id="ARBA00023118"/>
    </source>
</evidence>
<evidence type="ECO:0000313" key="17">
    <source>
        <dbReference type="Proteomes" id="UP000005867"/>
    </source>
</evidence>
<accession>G7VBG5</accession>
<evidence type="ECO:0000256" key="1">
    <source>
        <dbReference type="ARBA" id="ARBA00001936"/>
    </source>
</evidence>
<keyword evidence="17" id="KW-1185">Reference proteome</keyword>
<dbReference type="HOGENOM" id="CLU_102055_2_0_2"/>
<comment type="cofactor">
    <cofactor evidence="2">
        <name>[4Fe-4S] cluster</name>
        <dbReference type="ChEBI" id="CHEBI:49883"/>
    </cofactor>
</comment>
<keyword evidence="11 14" id="KW-0411">Iron-sulfur</keyword>
<sequence>MAQLCINPALIRQYLYCPAAAYYIITGAAEPPTERMKKGKETQREAVEAVAKALGADRVEHSPRLEGAGICGVVDAVLWIGGRPAPLEVKLAKPPRTVPTPHKAQAAAYAIAAQAQYRRAATTAYIYYTETGHTATIPLTQNLIQLVNHVAAQIRRIYSGWTPQPRHHPNKCPSCWYRKYCGYTSTQIEKI</sequence>
<evidence type="ECO:0000256" key="7">
    <source>
        <dbReference type="ARBA" id="ARBA00022723"/>
    </source>
</evidence>
<organism evidence="16 17">
    <name type="scientific">Pyrobaculum ferrireducens</name>
    <dbReference type="NCBI Taxonomy" id="1104324"/>
    <lineage>
        <taxon>Archaea</taxon>
        <taxon>Thermoproteota</taxon>
        <taxon>Thermoprotei</taxon>
        <taxon>Thermoproteales</taxon>
        <taxon>Thermoproteaceae</taxon>
        <taxon>Pyrobaculum</taxon>
    </lineage>
</organism>
<dbReference type="KEGG" id="pyr:P186_0954"/>
<evidence type="ECO:0000256" key="3">
    <source>
        <dbReference type="ARBA" id="ARBA00009189"/>
    </source>
</evidence>
<dbReference type="EMBL" id="CP003098">
    <property type="protein sequence ID" value="AET32395.1"/>
    <property type="molecule type" value="Genomic_DNA"/>
</dbReference>
<comment type="cofactor">
    <cofactor evidence="14">
        <name>iron-sulfur cluster</name>
        <dbReference type="ChEBI" id="CHEBI:30408"/>
    </cofactor>
</comment>
<keyword evidence="10 14" id="KW-0408">Iron</keyword>
<comment type="similarity">
    <text evidence="3 14">Belongs to the CRISPR-associated exonuclease Cas4 family.</text>
</comment>
<evidence type="ECO:0000256" key="6">
    <source>
        <dbReference type="ARBA" id="ARBA00022722"/>
    </source>
</evidence>
<dbReference type="AlphaFoldDB" id="G7VBG5"/>
<dbReference type="GO" id="GO:0051536">
    <property type="term" value="F:iron-sulfur cluster binding"/>
    <property type="evidence" value="ECO:0007669"/>
    <property type="project" value="UniProtKB-KW"/>
</dbReference>
<evidence type="ECO:0000256" key="4">
    <source>
        <dbReference type="ARBA" id="ARBA00012768"/>
    </source>
</evidence>
<dbReference type="GO" id="GO:0004527">
    <property type="term" value="F:exonuclease activity"/>
    <property type="evidence" value="ECO:0007669"/>
    <property type="project" value="UniProtKB-KW"/>
</dbReference>
<evidence type="ECO:0000259" key="15">
    <source>
        <dbReference type="Pfam" id="PF01930"/>
    </source>
</evidence>